<accession>A0ABP6GM97</accession>
<keyword evidence="6" id="KW-0326">Glycosidase</keyword>
<keyword evidence="7" id="KW-0472">Membrane</keyword>
<evidence type="ECO:0000256" key="1">
    <source>
        <dbReference type="ARBA" id="ARBA00004071"/>
    </source>
</evidence>
<evidence type="ECO:0000256" key="3">
    <source>
        <dbReference type="ARBA" id="ARBA00012662"/>
    </source>
</evidence>
<feature type="transmembrane region" description="Helical" evidence="7">
    <location>
        <begin position="12"/>
        <end position="34"/>
    </location>
</feature>
<keyword evidence="7" id="KW-1133">Transmembrane helix</keyword>
<feature type="domain" description="Glycoside hydrolase family 29 N-terminal" evidence="8">
    <location>
        <begin position="43"/>
        <end position="435"/>
    </location>
</feature>
<dbReference type="SMART" id="SM00812">
    <property type="entry name" value="Alpha_L_fucos"/>
    <property type="match status" value="1"/>
</dbReference>
<keyword evidence="5" id="KW-0378">Hydrolase</keyword>
<keyword evidence="7" id="KW-0812">Transmembrane</keyword>
<evidence type="ECO:0000256" key="2">
    <source>
        <dbReference type="ARBA" id="ARBA00007951"/>
    </source>
</evidence>
<name>A0ABP6GM97_9ACTN</name>
<keyword evidence="4" id="KW-0732">Signal</keyword>
<sequence>MKKIRRFLLKYLGLAALGFVLVCVVFLAGSKLWMMRDDSLARMTTSGPFTATAESLGKHALPSWFADAKFGIMLHWGPYSVPAFAPKGRTITESLAEDYDRAMTRNPYAEDYANAMKDPSSPTAVHHREHYGTAPYSDFARKFDAGLKKWDPKGWAAAFEEAGASYVVVTAKYADGYSMWPTSVRNPHAPDFHAKRDLLGELAKAVRARGMKFGVYYSGGVDWTFRREVMQTFGDYAYQPYGEDYRAYAVAQVRELIERYRPDILWNDVFWPTGEKRLFSLLADYYNTVPEGVVNDRWETVSFGRQLLGWKPVRKGFDVLLKTVLSDPESADRLSTSKDVVHSDFRTPEYKSHDTVQKKFWQQDRGIGGSFGLNRTETNADYASTEELLNELVNAAANNGALLLNLGPDGGEGAIVPEQSSRLKAMGAWMKANREALDGARPWNRSSTTTTDGMKVVFTRKADVLYLTVLGRPRGRIVLEDVALTGTATHLGSGGRAELSASDGGTGITSGALDGSHAPVFKIFPSGP</sequence>
<gene>
    <name evidence="9" type="ORF">GCM10010439_22550</name>
</gene>
<dbReference type="PANTHER" id="PTHR10030">
    <property type="entry name" value="ALPHA-L-FUCOSIDASE"/>
    <property type="match status" value="1"/>
</dbReference>
<protein>
    <recommendedName>
        <fullName evidence="3">alpha-L-fucosidase</fullName>
        <ecNumber evidence="3">3.2.1.51</ecNumber>
    </recommendedName>
</protein>
<evidence type="ECO:0000313" key="10">
    <source>
        <dbReference type="Proteomes" id="UP001501842"/>
    </source>
</evidence>
<evidence type="ECO:0000313" key="9">
    <source>
        <dbReference type="EMBL" id="GAA2724581.1"/>
    </source>
</evidence>
<comment type="function">
    <text evidence="1">Alpha-L-fucosidase is responsible for hydrolyzing the alpha-1,6-linked fucose joined to the reducing-end N-acetylglucosamine of the carbohydrate moieties of glycoproteins.</text>
</comment>
<dbReference type="InterPro" id="IPR057739">
    <property type="entry name" value="Glyco_hydro_29_N"/>
</dbReference>
<dbReference type="InterPro" id="IPR000933">
    <property type="entry name" value="Glyco_hydro_29"/>
</dbReference>
<dbReference type="PIRSF" id="PIRSF001092">
    <property type="entry name" value="Alpha-L-fucosidase"/>
    <property type="match status" value="1"/>
</dbReference>
<proteinExistence type="inferred from homology"/>
<dbReference type="Gene3D" id="3.20.20.80">
    <property type="entry name" value="Glycosidases"/>
    <property type="match status" value="1"/>
</dbReference>
<evidence type="ECO:0000256" key="7">
    <source>
        <dbReference type="SAM" id="Phobius"/>
    </source>
</evidence>
<dbReference type="PANTHER" id="PTHR10030:SF37">
    <property type="entry name" value="ALPHA-L-FUCOSIDASE-RELATED"/>
    <property type="match status" value="1"/>
</dbReference>
<dbReference type="PRINTS" id="PR00741">
    <property type="entry name" value="GLHYDRLASE29"/>
</dbReference>
<evidence type="ECO:0000256" key="6">
    <source>
        <dbReference type="ARBA" id="ARBA00023295"/>
    </source>
</evidence>
<dbReference type="EMBL" id="BAAATZ010000007">
    <property type="protein sequence ID" value="GAA2724581.1"/>
    <property type="molecule type" value="Genomic_DNA"/>
</dbReference>
<dbReference type="Pfam" id="PF01120">
    <property type="entry name" value="Alpha_L_fucos"/>
    <property type="match status" value="1"/>
</dbReference>
<dbReference type="InterPro" id="IPR013780">
    <property type="entry name" value="Glyco_hydro_b"/>
</dbReference>
<keyword evidence="10" id="KW-1185">Reference proteome</keyword>
<evidence type="ECO:0000259" key="8">
    <source>
        <dbReference type="Pfam" id="PF01120"/>
    </source>
</evidence>
<dbReference type="SUPFAM" id="SSF51445">
    <property type="entry name" value="(Trans)glycosidases"/>
    <property type="match status" value="1"/>
</dbReference>
<reference evidence="10" key="1">
    <citation type="journal article" date="2019" name="Int. J. Syst. Evol. Microbiol.">
        <title>The Global Catalogue of Microorganisms (GCM) 10K type strain sequencing project: providing services to taxonomists for standard genome sequencing and annotation.</title>
        <authorList>
            <consortium name="The Broad Institute Genomics Platform"/>
            <consortium name="The Broad Institute Genome Sequencing Center for Infectious Disease"/>
            <person name="Wu L."/>
            <person name="Ma J."/>
        </authorList>
    </citation>
    <scope>NUCLEOTIDE SEQUENCE [LARGE SCALE GENOMIC DNA]</scope>
    <source>
        <strain evidence="10">JCM 8201</strain>
    </source>
</reference>
<comment type="similarity">
    <text evidence="2">Belongs to the glycosyl hydrolase 29 family.</text>
</comment>
<dbReference type="InterPro" id="IPR016286">
    <property type="entry name" value="FUC_metazoa-typ"/>
</dbReference>
<dbReference type="Gene3D" id="2.60.40.1180">
    <property type="entry name" value="Golgi alpha-mannosidase II"/>
    <property type="match status" value="1"/>
</dbReference>
<dbReference type="InterPro" id="IPR017853">
    <property type="entry name" value="GH"/>
</dbReference>
<dbReference type="Proteomes" id="UP001501842">
    <property type="component" value="Unassembled WGS sequence"/>
</dbReference>
<organism evidence="9 10">
    <name type="scientific">Actinocorallia aurantiaca</name>
    <dbReference type="NCBI Taxonomy" id="46204"/>
    <lineage>
        <taxon>Bacteria</taxon>
        <taxon>Bacillati</taxon>
        <taxon>Actinomycetota</taxon>
        <taxon>Actinomycetes</taxon>
        <taxon>Streptosporangiales</taxon>
        <taxon>Thermomonosporaceae</taxon>
        <taxon>Actinocorallia</taxon>
    </lineage>
</organism>
<comment type="caution">
    <text evidence="9">The sequence shown here is derived from an EMBL/GenBank/DDBJ whole genome shotgun (WGS) entry which is preliminary data.</text>
</comment>
<dbReference type="RefSeq" id="WP_344450250.1">
    <property type="nucleotide sequence ID" value="NZ_BAAATZ010000007.1"/>
</dbReference>
<dbReference type="EC" id="3.2.1.51" evidence="3"/>
<evidence type="ECO:0000256" key="4">
    <source>
        <dbReference type="ARBA" id="ARBA00022729"/>
    </source>
</evidence>
<evidence type="ECO:0000256" key="5">
    <source>
        <dbReference type="ARBA" id="ARBA00022801"/>
    </source>
</evidence>